<comment type="caution">
    <text evidence="13">The sequence shown here is derived from an EMBL/GenBank/DDBJ whole genome shotgun (WGS) entry which is preliminary data.</text>
</comment>
<dbReference type="InterPro" id="IPR046450">
    <property type="entry name" value="PA_dom_sf"/>
</dbReference>
<dbReference type="PROSITE" id="PS00136">
    <property type="entry name" value="SUBTILASE_ASP"/>
    <property type="match status" value="1"/>
</dbReference>
<dbReference type="Gene3D" id="3.40.50.200">
    <property type="entry name" value="Peptidase S8/S53 domain"/>
    <property type="match status" value="1"/>
</dbReference>
<dbReference type="InterPro" id="IPR010259">
    <property type="entry name" value="S8pro/Inhibitor_I9"/>
</dbReference>
<evidence type="ECO:0000256" key="9">
    <source>
        <dbReference type="RuleBase" id="RU003355"/>
    </source>
</evidence>
<keyword evidence="6 8" id="KW-0378">Hydrolase</keyword>
<feature type="domain" description="Inhibitor I9" evidence="12">
    <location>
        <begin position="57"/>
        <end position="149"/>
    </location>
</feature>
<dbReference type="InterPro" id="IPR003137">
    <property type="entry name" value="PA_domain"/>
</dbReference>
<keyword evidence="4 8" id="KW-0645">Protease</keyword>
<dbReference type="SUPFAM" id="SSF52743">
    <property type="entry name" value="Subtilisin-like"/>
    <property type="match status" value="1"/>
</dbReference>
<keyword evidence="2" id="KW-0134">Cell wall</keyword>
<dbReference type="PRINTS" id="PR00723">
    <property type="entry name" value="SUBTILISIN"/>
</dbReference>
<dbReference type="SUPFAM" id="SSF52025">
    <property type="entry name" value="PA domain"/>
    <property type="match status" value="1"/>
</dbReference>
<dbReference type="InterPro" id="IPR015500">
    <property type="entry name" value="Peptidase_S8_subtilisin-rel"/>
</dbReference>
<dbReference type="InterPro" id="IPR000209">
    <property type="entry name" value="Peptidase_S8/S53_dom"/>
</dbReference>
<feature type="active site" description="Charge relay system" evidence="8">
    <location>
        <position position="219"/>
    </location>
</feature>
<organism evidence="13 14">
    <name type="scientific">Laceyella putida</name>
    <dbReference type="NCBI Taxonomy" id="110101"/>
    <lineage>
        <taxon>Bacteria</taxon>
        <taxon>Bacillati</taxon>
        <taxon>Bacillota</taxon>
        <taxon>Bacilli</taxon>
        <taxon>Bacillales</taxon>
        <taxon>Thermoactinomycetaceae</taxon>
        <taxon>Laceyella</taxon>
    </lineage>
</organism>
<dbReference type="RefSeq" id="WP_379863733.1">
    <property type="nucleotide sequence ID" value="NZ_JBHTBW010000012.1"/>
</dbReference>
<dbReference type="Proteomes" id="UP001596500">
    <property type="component" value="Unassembled WGS sequence"/>
</dbReference>
<dbReference type="InterPro" id="IPR036852">
    <property type="entry name" value="Peptidase_S8/S53_dom_sf"/>
</dbReference>
<comment type="similarity">
    <text evidence="1 8 9">Belongs to the peptidase S8 family.</text>
</comment>
<dbReference type="EMBL" id="JBHTBW010000012">
    <property type="protein sequence ID" value="MFC7440463.1"/>
    <property type="molecule type" value="Genomic_DNA"/>
</dbReference>
<dbReference type="InterPro" id="IPR023827">
    <property type="entry name" value="Peptidase_S8_Asp-AS"/>
</dbReference>
<evidence type="ECO:0000256" key="5">
    <source>
        <dbReference type="ARBA" id="ARBA00022729"/>
    </source>
</evidence>
<gene>
    <name evidence="13" type="ORF">ACFQNG_04765</name>
</gene>
<evidence type="ECO:0000256" key="2">
    <source>
        <dbReference type="ARBA" id="ARBA00022512"/>
    </source>
</evidence>
<dbReference type="PROSITE" id="PS00137">
    <property type="entry name" value="SUBTILASE_HIS"/>
    <property type="match status" value="1"/>
</dbReference>
<dbReference type="Gene3D" id="3.50.30.30">
    <property type="match status" value="1"/>
</dbReference>
<dbReference type="Pfam" id="PF00082">
    <property type="entry name" value="Peptidase_S8"/>
    <property type="match status" value="1"/>
</dbReference>
<evidence type="ECO:0000313" key="14">
    <source>
        <dbReference type="Proteomes" id="UP001596500"/>
    </source>
</evidence>
<dbReference type="Gene3D" id="2.60.40.4070">
    <property type="match status" value="1"/>
</dbReference>
<evidence type="ECO:0000259" key="10">
    <source>
        <dbReference type="Pfam" id="PF00082"/>
    </source>
</evidence>
<dbReference type="PANTHER" id="PTHR43806:SF65">
    <property type="entry name" value="SERINE PROTEASE APRX"/>
    <property type="match status" value="1"/>
</dbReference>
<dbReference type="CDD" id="cd07474">
    <property type="entry name" value="Peptidases_S8_subtilisin_Vpr-like"/>
    <property type="match status" value="1"/>
</dbReference>
<evidence type="ECO:0000256" key="1">
    <source>
        <dbReference type="ARBA" id="ARBA00011073"/>
    </source>
</evidence>
<sequence length="893" mass="95939">MNKLFPVVVSASLVLTGLGWGNPTDVTASSAPNKPVAALKQKWAPGVSASKGKHVSVIVEMGEAPTALYGSLVKVNKVSAKSEGEYRQGLVQKQKRLIAELKELSPGLQVKNTYDTVFAGMAVTLKGEDLQKLASFPEVKRIYPIRKYKALMTESAPLIGAPNVWKMRDGQKQSVTGKGIKVAVIDTGVDATHPDLKKNVIGGYDFVENDKTPQDEMGHGTHVAGTIGANGKIKGVAPDASILAYRVLGADGGGTTDWIMAGIDQAVRDKADVMNLSLGMDVNVPDEVLSQSLERAIKKGIVVVLANGNAGPAVWSVGSPAASSKPISVGASTKVVPAPVAQAVGDDKKMEMNLITFSPTFPLNGTYSLVDGGTGKKADFQKIDAKGKIVLVKRSGDVVESVSERAKKAGALAVIVYNNKSGDWFAYPMMPNEMGEPDTKRFVPTATLSGGFGAHLMQQLASGKTQIQLSSVKREKMVDFSSRGPATGIWEIKPDVTAPGVDIVSTLPRKVEKTGYGKMSGTSMAAPHVAGAAALLLQKHPDWNPDEVKAALANTAVNLKDTENKHYPYISQGAGRIDLPKAIRTQSLVVVSSLSFGLLQPKTGVQQMERRLQVENLSNKTKRYELRAVLDNGKKGIRVTVPSSVTVGAKSVGQLPVSMSFDTSLPRGSYTGAVYLQEGTQALKVPFIALNEPKGYQVITGLGQTEYYLSPDGDGKNEFTLLTYYLAVSPASLEITAESMEGNEPKVYSLHKADHPATGYTDWLWNGKDTTGNRLPDGDYLINVSCTYLGKKAETQFWASVDTQAPVITDIKADEKKLSGKVKEPSLSELHWRLAGEKKWREFDEINGGEKGVYDFSHFFKKGDLKPGKNTVTIRVKDWASHVTTKNVEIQLP</sequence>
<evidence type="ECO:0000256" key="7">
    <source>
        <dbReference type="ARBA" id="ARBA00022825"/>
    </source>
</evidence>
<dbReference type="PROSITE" id="PS51892">
    <property type="entry name" value="SUBTILASE"/>
    <property type="match status" value="1"/>
</dbReference>
<feature type="active site" description="Charge relay system" evidence="8">
    <location>
        <position position="523"/>
    </location>
</feature>
<proteinExistence type="inferred from homology"/>
<protein>
    <submittedName>
        <fullName evidence="13">S8 family serine peptidase</fullName>
    </submittedName>
</protein>
<dbReference type="InterPro" id="IPR022398">
    <property type="entry name" value="Peptidase_S8_His-AS"/>
</dbReference>
<name>A0ABW2RHH3_9BACL</name>
<feature type="active site" description="Charge relay system" evidence="8">
    <location>
        <position position="186"/>
    </location>
</feature>
<dbReference type="PROSITE" id="PS00138">
    <property type="entry name" value="SUBTILASE_SER"/>
    <property type="match status" value="1"/>
</dbReference>
<evidence type="ECO:0000313" key="13">
    <source>
        <dbReference type="EMBL" id="MFC7440463.1"/>
    </source>
</evidence>
<evidence type="ECO:0000256" key="6">
    <source>
        <dbReference type="ARBA" id="ARBA00022801"/>
    </source>
</evidence>
<reference evidence="14" key="1">
    <citation type="journal article" date="2019" name="Int. J. Syst. Evol. Microbiol.">
        <title>The Global Catalogue of Microorganisms (GCM) 10K type strain sequencing project: providing services to taxonomists for standard genome sequencing and annotation.</title>
        <authorList>
            <consortium name="The Broad Institute Genomics Platform"/>
            <consortium name="The Broad Institute Genome Sequencing Center for Infectious Disease"/>
            <person name="Wu L."/>
            <person name="Ma J."/>
        </authorList>
    </citation>
    <scope>NUCLEOTIDE SEQUENCE [LARGE SCALE GENOMIC DNA]</scope>
    <source>
        <strain evidence="14">CGMCC 1.12942</strain>
    </source>
</reference>
<keyword evidence="14" id="KW-1185">Reference proteome</keyword>
<evidence type="ECO:0000256" key="8">
    <source>
        <dbReference type="PROSITE-ProRule" id="PRU01240"/>
    </source>
</evidence>
<keyword evidence="3" id="KW-0964">Secreted</keyword>
<evidence type="ECO:0000259" key="11">
    <source>
        <dbReference type="Pfam" id="PF02225"/>
    </source>
</evidence>
<dbReference type="PANTHER" id="PTHR43806">
    <property type="entry name" value="PEPTIDASE S8"/>
    <property type="match status" value="1"/>
</dbReference>
<evidence type="ECO:0000259" key="12">
    <source>
        <dbReference type="Pfam" id="PF05922"/>
    </source>
</evidence>
<feature type="domain" description="PA" evidence="11">
    <location>
        <begin position="366"/>
        <end position="455"/>
    </location>
</feature>
<keyword evidence="7 8" id="KW-0720">Serine protease</keyword>
<evidence type="ECO:0000256" key="4">
    <source>
        <dbReference type="ARBA" id="ARBA00022670"/>
    </source>
</evidence>
<evidence type="ECO:0000256" key="3">
    <source>
        <dbReference type="ARBA" id="ARBA00022525"/>
    </source>
</evidence>
<dbReference type="InterPro" id="IPR023828">
    <property type="entry name" value="Peptidase_S8_Ser-AS"/>
</dbReference>
<dbReference type="InterPro" id="IPR034213">
    <property type="entry name" value="S8_Vpr-like"/>
</dbReference>
<dbReference type="Pfam" id="PF05922">
    <property type="entry name" value="Inhibitor_I9"/>
    <property type="match status" value="1"/>
</dbReference>
<dbReference type="InterPro" id="IPR050131">
    <property type="entry name" value="Peptidase_S8_subtilisin-like"/>
</dbReference>
<keyword evidence="5" id="KW-0732">Signal</keyword>
<accession>A0ABW2RHH3</accession>
<dbReference type="Pfam" id="PF02225">
    <property type="entry name" value="PA"/>
    <property type="match status" value="1"/>
</dbReference>
<feature type="domain" description="Peptidase S8/S53" evidence="10">
    <location>
        <begin position="177"/>
        <end position="563"/>
    </location>
</feature>